<dbReference type="eggNOG" id="ENOG502Z8P1">
    <property type="taxonomic scope" value="Bacteria"/>
</dbReference>
<keyword evidence="1" id="KW-0812">Transmembrane</keyword>
<dbReference type="Proteomes" id="UP000424966">
    <property type="component" value="Chromosome"/>
</dbReference>
<feature type="transmembrane region" description="Helical" evidence="1">
    <location>
        <begin position="12"/>
        <end position="32"/>
    </location>
</feature>
<dbReference type="AlphaFoldDB" id="A0A0T9LY93"/>
<keyword evidence="1" id="KW-0472">Membrane</keyword>
<reference evidence="3 5" key="2">
    <citation type="submission" date="2019-11" db="EMBL/GenBank/DDBJ databases">
        <title>FDA dAtabase for Regulatory Grade micrObial Sequences (FDA-ARGOS): Supporting development and validation of Infectious Disease Dx tests.</title>
        <authorList>
            <person name="Patel R."/>
            <person name="Rucinski S."/>
            <person name="Tallon L."/>
            <person name="Sadzewicz L."/>
            <person name="Vavikolanu K."/>
            <person name="Mehta A."/>
            <person name="Aluvathingal J."/>
            <person name="Nadendla S."/>
            <person name="Nandy P."/>
            <person name="Geyer C."/>
            <person name="Yan Y."/>
            <person name="Sichtig H."/>
        </authorList>
    </citation>
    <scope>NUCLEOTIDE SEQUENCE [LARGE SCALE GENOMIC DNA]</scope>
    <source>
        <strain evidence="3 5">FDAARGOS_729</strain>
    </source>
</reference>
<dbReference type="Proteomes" id="UP000038750">
    <property type="component" value="Unassembled WGS sequence"/>
</dbReference>
<evidence type="ECO:0008006" key="6">
    <source>
        <dbReference type="Google" id="ProtNLM"/>
    </source>
</evidence>
<dbReference type="KEGG" id="yin:CH53_3466"/>
<evidence type="ECO:0000256" key="1">
    <source>
        <dbReference type="SAM" id="Phobius"/>
    </source>
</evidence>
<keyword evidence="1" id="KW-1133">Transmembrane helix</keyword>
<accession>A0A0T9LY93</accession>
<sequence length="261" mass="29142">MSIFTDVVNGILVNSMFLFLSFFVLLASSAYIGKFVFKKRHNESAIVDDETKVILGATLSLLGLLLGFILSISISGYNTRQQSQEIETIAIGNAYQRSELLSVNDQGKAKDILKQYLEARIQFFKSGVKDNDNQWRELSLDKQTQLWNIASSEAISNPNPVTVSVLSAYSDLYTSQQKTMASWRYQIPVAAWILLIFFSVSSNILIGYNIRGLHGSNMLMLVLPFLTTLALFMIAEIDIPGEGIIHVTPDDLETLKIAVFK</sequence>
<feature type="transmembrane region" description="Helical" evidence="1">
    <location>
        <begin position="218"/>
        <end position="235"/>
    </location>
</feature>
<dbReference type="OrthoDB" id="116415at2"/>
<protein>
    <recommendedName>
        <fullName evidence="6">DUF4239 domain-containing protein</fullName>
    </recommendedName>
</protein>
<dbReference type="Pfam" id="PF14023">
    <property type="entry name" value="Bestrophin-like"/>
    <property type="match status" value="1"/>
</dbReference>
<dbReference type="InterPro" id="IPR025333">
    <property type="entry name" value="DUF4239"/>
</dbReference>
<reference evidence="2 4" key="1">
    <citation type="submission" date="2015-03" db="EMBL/GenBank/DDBJ databases">
        <authorList>
            <person name="Murphy D."/>
        </authorList>
    </citation>
    <scope>NUCLEOTIDE SEQUENCE [LARGE SCALE GENOMIC DNA]</scope>
    <source>
        <strain evidence="2 4">BR165/97</strain>
    </source>
</reference>
<keyword evidence="5" id="KW-1185">Reference proteome</keyword>
<evidence type="ECO:0000313" key="5">
    <source>
        <dbReference type="Proteomes" id="UP000424966"/>
    </source>
</evidence>
<proteinExistence type="predicted"/>
<gene>
    <name evidence="2" type="ORF">ERS008530_01038</name>
    <name evidence="3" type="ORF">FOC37_11880</name>
</gene>
<dbReference type="EMBL" id="CPZJ01000003">
    <property type="protein sequence ID" value="CNF37008.1"/>
    <property type="molecule type" value="Genomic_DNA"/>
</dbReference>
<dbReference type="STRING" id="631.CH53_3466"/>
<organism evidence="2 4">
    <name type="scientific">Yersinia intermedia</name>
    <dbReference type="NCBI Taxonomy" id="631"/>
    <lineage>
        <taxon>Bacteria</taxon>
        <taxon>Pseudomonadati</taxon>
        <taxon>Pseudomonadota</taxon>
        <taxon>Gammaproteobacteria</taxon>
        <taxon>Enterobacterales</taxon>
        <taxon>Yersiniaceae</taxon>
        <taxon>Yersinia</taxon>
    </lineage>
</organism>
<feature type="transmembrane region" description="Helical" evidence="1">
    <location>
        <begin position="53"/>
        <end position="74"/>
    </location>
</feature>
<name>A0A0T9LY93_YERIN</name>
<evidence type="ECO:0000313" key="4">
    <source>
        <dbReference type="Proteomes" id="UP000038750"/>
    </source>
</evidence>
<evidence type="ECO:0000313" key="2">
    <source>
        <dbReference type="EMBL" id="CNF37008.1"/>
    </source>
</evidence>
<dbReference type="EMBL" id="CP046294">
    <property type="protein sequence ID" value="QGR70999.1"/>
    <property type="molecule type" value="Genomic_DNA"/>
</dbReference>
<evidence type="ECO:0000313" key="3">
    <source>
        <dbReference type="EMBL" id="QGR70999.1"/>
    </source>
</evidence>
<feature type="transmembrane region" description="Helical" evidence="1">
    <location>
        <begin position="185"/>
        <end position="206"/>
    </location>
</feature>